<accession>A0AA36F0I9</accession>
<evidence type="ECO:0000313" key="2">
    <source>
        <dbReference type="Proteomes" id="UP001162480"/>
    </source>
</evidence>
<evidence type="ECO:0000313" key="1">
    <source>
        <dbReference type="EMBL" id="CAI9720064.1"/>
    </source>
</evidence>
<name>A0AA36F0I9_OCTVU</name>
<proteinExistence type="predicted"/>
<keyword evidence="2" id="KW-1185">Reference proteome</keyword>
<dbReference type="EMBL" id="OX597816">
    <property type="protein sequence ID" value="CAI9720064.1"/>
    <property type="molecule type" value="Genomic_DNA"/>
</dbReference>
<dbReference type="AlphaFoldDB" id="A0AA36F0I9"/>
<reference evidence="1" key="1">
    <citation type="submission" date="2023-08" db="EMBL/GenBank/DDBJ databases">
        <authorList>
            <person name="Alioto T."/>
            <person name="Alioto T."/>
            <person name="Gomez Garrido J."/>
        </authorList>
    </citation>
    <scope>NUCLEOTIDE SEQUENCE</scope>
</reference>
<protein>
    <submittedName>
        <fullName evidence="1">Uncharacterized protein</fullName>
    </submittedName>
</protein>
<sequence length="73" mass="7319">MVLIALCSVSSSRDAACFVDGIIGAFPVVVNGFVGVVDIDMGDAGSVIEADSDDAYGEAENVGGVGDSVRSHI</sequence>
<dbReference type="Proteomes" id="UP001162480">
    <property type="component" value="Chromosome 3"/>
</dbReference>
<organism evidence="1 2">
    <name type="scientific">Octopus vulgaris</name>
    <name type="common">Common octopus</name>
    <dbReference type="NCBI Taxonomy" id="6645"/>
    <lineage>
        <taxon>Eukaryota</taxon>
        <taxon>Metazoa</taxon>
        <taxon>Spiralia</taxon>
        <taxon>Lophotrochozoa</taxon>
        <taxon>Mollusca</taxon>
        <taxon>Cephalopoda</taxon>
        <taxon>Coleoidea</taxon>
        <taxon>Octopodiformes</taxon>
        <taxon>Octopoda</taxon>
        <taxon>Incirrata</taxon>
        <taxon>Octopodidae</taxon>
        <taxon>Octopus</taxon>
    </lineage>
</organism>
<gene>
    <name evidence="1" type="ORF">OCTVUL_1B014066</name>
</gene>